<dbReference type="EMBL" id="JACIDS010000004">
    <property type="protein sequence ID" value="MBB3932385.1"/>
    <property type="molecule type" value="Genomic_DNA"/>
</dbReference>
<dbReference type="PANTHER" id="PTHR22946">
    <property type="entry name" value="DIENELACTONE HYDROLASE DOMAIN-CONTAINING PROTEIN-RELATED"/>
    <property type="match status" value="1"/>
</dbReference>
<sequence>MGLLFKDDLLDEFGTWALAYIPYGGPDFGELAAVGAATGDDGPDAYYEAWIAAGDRAAADAEAAASKGRTADARDLFLRASVFYNSSFHPIYGAPTDPRLVAAYRKQIAAMNRGLALFEAPILPLTIAFEGIAMPAYFVPAAGFEHEVRPLVIFTNGYDGTVTDMYFASAAAASRHGFHSLIFDGPGQGAVLYEQGVPIRPDWEVVIRAVVDFALELPLVDPARIALNGWSFGGYLATRAATGEHRIAALVADPIQLGLADGFRSVAVKFGATPEEAADLRRLKPAMIDAFQAFVAGNPSLQWKIVQRGLWVHGLSTIADYLAVAEDFTINGRIGDIRCPVMMTLAERDGLAAGTNAVASELKVPYRIMPFTAAEGAGDHCEMQNRSLLNRRTFEWLDAVFAGELR</sequence>
<dbReference type="Proteomes" id="UP000553963">
    <property type="component" value="Unassembled WGS sequence"/>
</dbReference>
<organism evidence="3 4">
    <name type="scientific">Kaistia hirudinis</name>
    <dbReference type="NCBI Taxonomy" id="1293440"/>
    <lineage>
        <taxon>Bacteria</taxon>
        <taxon>Pseudomonadati</taxon>
        <taxon>Pseudomonadota</taxon>
        <taxon>Alphaproteobacteria</taxon>
        <taxon>Hyphomicrobiales</taxon>
        <taxon>Kaistiaceae</taxon>
        <taxon>Kaistia</taxon>
    </lineage>
</organism>
<dbReference type="AlphaFoldDB" id="A0A840AVB6"/>
<evidence type="ECO:0000313" key="4">
    <source>
        <dbReference type="Proteomes" id="UP000553963"/>
    </source>
</evidence>
<comment type="similarity">
    <text evidence="1">Belongs to the AB hydrolase superfamily. FUS2 hydrolase family.</text>
</comment>
<evidence type="ECO:0000313" key="3">
    <source>
        <dbReference type="EMBL" id="MBB3932385.1"/>
    </source>
</evidence>
<protein>
    <recommendedName>
        <fullName evidence="2">AB hydrolase-1 domain-containing protein</fullName>
    </recommendedName>
</protein>
<dbReference type="InterPro" id="IPR050261">
    <property type="entry name" value="FrsA_esterase"/>
</dbReference>
<comment type="caution">
    <text evidence="3">The sequence shown here is derived from an EMBL/GenBank/DDBJ whole genome shotgun (WGS) entry which is preliminary data.</text>
</comment>
<keyword evidence="4" id="KW-1185">Reference proteome</keyword>
<evidence type="ECO:0000259" key="2">
    <source>
        <dbReference type="Pfam" id="PF12697"/>
    </source>
</evidence>
<name>A0A840AVB6_9HYPH</name>
<dbReference type="InterPro" id="IPR000073">
    <property type="entry name" value="AB_hydrolase_1"/>
</dbReference>
<dbReference type="Pfam" id="PF12697">
    <property type="entry name" value="Abhydrolase_6"/>
    <property type="match status" value="1"/>
</dbReference>
<reference evidence="3 4" key="1">
    <citation type="submission" date="2020-08" db="EMBL/GenBank/DDBJ databases">
        <title>Genomic Encyclopedia of Type Strains, Phase IV (KMG-IV): sequencing the most valuable type-strain genomes for metagenomic binning, comparative biology and taxonomic classification.</title>
        <authorList>
            <person name="Goeker M."/>
        </authorList>
    </citation>
    <scope>NUCLEOTIDE SEQUENCE [LARGE SCALE GENOMIC DNA]</scope>
    <source>
        <strain evidence="3 4">DSM 25966</strain>
    </source>
</reference>
<proteinExistence type="inferred from homology"/>
<accession>A0A840AVB6</accession>
<dbReference type="PANTHER" id="PTHR22946:SF12">
    <property type="entry name" value="CONIDIAL PIGMENT BIOSYNTHESIS PROTEIN AYG1 (AFU_ORTHOLOGUE AFUA_2G17550)"/>
    <property type="match status" value="1"/>
</dbReference>
<dbReference type="InterPro" id="IPR029058">
    <property type="entry name" value="AB_hydrolase_fold"/>
</dbReference>
<dbReference type="Gene3D" id="3.40.50.1820">
    <property type="entry name" value="alpha/beta hydrolase"/>
    <property type="match status" value="1"/>
</dbReference>
<evidence type="ECO:0000256" key="1">
    <source>
        <dbReference type="ARBA" id="ARBA00038115"/>
    </source>
</evidence>
<gene>
    <name evidence="3" type="ORF">GGR25_003443</name>
</gene>
<dbReference type="Gene3D" id="1.20.1440.110">
    <property type="entry name" value="acylaminoacyl peptidase"/>
    <property type="match status" value="1"/>
</dbReference>
<feature type="domain" description="AB hydrolase-1" evidence="2">
    <location>
        <begin position="153"/>
        <end position="381"/>
    </location>
</feature>
<dbReference type="RefSeq" id="WP_183400024.1">
    <property type="nucleotide sequence ID" value="NZ_JACIDS010000004.1"/>
</dbReference>
<dbReference type="SUPFAM" id="SSF53474">
    <property type="entry name" value="alpha/beta-Hydrolases"/>
    <property type="match status" value="1"/>
</dbReference>